<keyword evidence="2" id="KW-1185">Reference proteome</keyword>
<gene>
    <name evidence="1" type="ORF">AJE_11474</name>
</gene>
<accession>H3ZFZ8</accession>
<dbReference type="eggNOG" id="ENOG5032SC5">
    <property type="taxonomic scope" value="Bacteria"/>
</dbReference>
<sequence>MSTKQLDDLLTTLPRERQPERDLWPEIAARLAPRQQSRHFGKLAIAASVLLMLLFSWQWPDRTEPVLAWQQQEQQWQQALSQQLAELQQVNPAFGDWQWQLQLWQQAINQVKVALNFYPDDPGLQHKLASLYQQQLSYVDWLASTSY</sequence>
<proteinExistence type="predicted"/>
<dbReference type="STRING" id="1129374.AJE_11474"/>
<dbReference type="EMBL" id="AHTH01000038">
    <property type="protein sequence ID" value="EHR40506.1"/>
    <property type="molecule type" value="Genomic_DNA"/>
</dbReference>
<evidence type="ECO:0000313" key="1">
    <source>
        <dbReference type="EMBL" id="EHR40506.1"/>
    </source>
</evidence>
<reference evidence="1 2" key="1">
    <citation type="journal article" date="2012" name="J. Bacteriol.">
        <title>Genome Sequence of Extracellular-Protease-Producing Alishewanella jeotgali Isolated from Traditional Korean Fermented Seafood.</title>
        <authorList>
            <person name="Jung J."/>
            <person name="Chun J."/>
            <person name="Park W."/>
        </authorList>
    </citation>
    <scope>NUCLEOTIDE SEQUENCE [LARGE SCALE GENOMIC DNA]</scope>
    <source>
        <strain evidence="1 2">KCTC 22429</strain>
    </source>
</reference>
<protein>
    <submittedName>
        <fullName evidence="1">Uncharacterized protein</fullName>
    </submittedName>
</protein>
<comment type="caution">
    <text evidence="1">The sequence shown here is derived from an EMBL/GenBank/DDBJ whole genome shotgun (WGS) entry which is preliminary data.</text>
</comment>
<organism evidence="1 2">
    <name type="scientific">Alishewanella jeotgali KCTC 22429</name>
    <dbReference type="NCBI Taxonomy" id="1129374"/>
    <lineage>
        <taxon>Bacteria</taxon>
        <taxon>Pseudomonadati</taxon>
        <taxon>Pseudomonadota</taxon>
        <taxon>Gammaproteobacteria</taxon>
        <taxon>Alteromonadales</taxon>
        <taxon>Alteromonadaceae</taxon>
        <taxon>Alishewanella</taxon>
    </lineage>
</organism>
<dbReference type="AlphaFoldDB" id="H3ZFZ8"/>
<name>H3ZFZ8_9ALTE</name>
<dbReference type="PATRIC" id="fig|1129374.4.peg.2278"/>
<dbReference type="Proteomes" id="UP000012046">
    <property type="component" value="Unassembled WGS sequence"/>
</dbReference>
<evidence type="ECO:0000313" key="2">
    <source>
        <dbReference type="Proteomes" id="UP000012046"/>
    </source>
</evidence>
<dbReference type="RefSeq" id="WP_008950995.1">
    <property type="nucleotide sequence ID" value="NZ_AHTH01000038.1"/>
</dbReference>